<organism evidence="6 7">
    <name type="scientific">Litorilituus lipolyticus</name>
    <dbReference type="NCBI Taxonomy" id="2491017"/>
    <lineage>
        <taxon>Bacteria</taxon>
        <taxon>Pseudomonadati</taxon>
        <taxon>Pseudomonadota</taxon>
        <taxon>Gammaproteobacteria</taxon>
        <taxon>Alteromonadales</taxon>
        <taxon>Colwelliaceae</taxon>
        <taxon>Litorilituus</taxon>
    </lineage>
</organism>
<dbReference type="SMART" id="SM00267">
    <property type="entry name" value="GGDEF"/>
    <property type="match status" value="1"/>
</dbReference>
<evidence type="ECO:0000256" key="3">
    <source>
        <dbReference type="ARBA" id="ARBA00034247"/>
    </source>
</evidence>
<evidence type="ECO:0000259" key="5">
    <source>
        <dbReference type="PROSITE" id="PS50887"/>
    </source>
</evidence>
<dbReference type="InterPro" id="IPR043128">
    <property type="entry name" value="Rev_trsase/Diguanyl_cyclase"/>
</dbReference>
<keyword evidence="4" id="KW-1133">Transmembrane helix</keyword>
<keyword evidence="4" id="KW-0812">Transmembrane</keyword>
<dbReference type="InterPro" id="IPR048435">
    <property type="entry name" value="MASE6"/>
</dbReference>
<comment type="catalytic activity">
    <reaction evidence="3">
        <text>2 GTP = 3',3'-c-di-GMP + 2 diphosphate</text>
        <dbReference type="Rhea" id="RHEA:24898"/>
        <dbReference type="ChEBI" id="CHEBI:33019"/>
        <dbReference type="ChEBI" id="CHEBI:37565"/>
        <dbReference type="ChEBI" id="CHEBI:58805"/>
        <dbReference type="EC" id="2.7.7.65"/>
    </reaction>
</comment>
<accession>A0A502LEX7</accession>
<protein>
    <recommendedName>
        <fullName evidence="2">diguanylate cyclase</fullName>
        <ecNumber evidence="2">2.7.7.65</ecNumber>
    </recommendedName>
</protein>
<dbReference type="InterPro" id="IPR000160">
    <property type="entry name" value="GGDEF_dom"/>
</dbReference>
<dbReference type="PANTHER" id="PTHR45138">
    <property type="entry name" value="REGULATORY COMPONENTS OF SENSORY TRANSDUCTION SYSTEM"/>
    <property type="match status" value="1"/>
</dbReference>
<keyword evidence="7" id="KW-1185">Reference proteome</keyword>
<dbReference type="PROSITE" id="PS50887">
    <property type="entry name" value="GGDEF"/>
    <property type="match status" value="1"/>
</dbReference>
<feature type="transmembrane region" description="Helical" evidence="4">
    <location>
        <begin position="81"/>
        <end position="101"/>
    </location>
</feature>
<dbReference type="EC" id="2.7.7.65" evidence="2"/>
<feature type="domain" description="GGDEF" evidence="5">
    <location>
        <begin position="230"/>
        <end position="362"/>
    </location>
</feature>
<sequence>MLKLKALLTAYFQTGLTDKKYDDSNRRIYVVNLFSFVGMVITGLMSFNAFIQQDYLLALVLFIASIIYFSGYLLQKKTHNTVLSTAFILYSLIFLMIYLVYSGGVNNTGPLWIFIIPPVALFMHGLKRGVIDNLVFIVVISFIMFYQNGALLDTEYSFQFKTRLIYSYLTVTFLSSFYEFSRNRTYQYTLELSKKYELLAKLDPLTKLSNRRDALLLLEQEHSKQKRNPMNISLILCDVDKFKLINDTYGHNFGDKVLIQLAECFQNALREQDIISRWGGEEFLFILPETSLRDANILAEKIHRLVRNLQCQHDKTTIHITVSMGISELTATQRIRDAINIADKCLYQAKVSGRNQTISTLAE</sequence>
<evidence type="ECO:0000313" key="6">
    <source>
        <dbReference type="EMBL" id="TPH18527.1"/>
    </source>
</evidence>
<dbReference type="InterPro" id="IPR050469">
    <property type="entry name" value="Diguanylate_Cyclase"/>
</dbReference>
<dbReference type="Proteomes" id="UP000315303">
    <property type="component" value="Unassembled WGS sequence"/>
</dbReference>
<dbReference type="Pfam" id="PF00990">
    <property type="entry name" value="GGDEF"/>
    <property type="match status" value="1"/>
</dbReference>
<reference evidence="6 7" key="1">
    <citation type="submission" date="2019-01" db="EMBL/GenBank/DDBJ databases">
        <title>Litorilituus lipolytica sp. nov., isolated from intertidal sand of the Yellow Sea in China.</title>
        <authorList>
            <person name="Liu A."/>
        </authorList>
    </citation>
    <scope>NUCLEOTIDE SEQUENCE [LARGE SCALE GENOMIC DNA]</scope>
    <source>
        <strain evidence="6 7">RZ04</strain>
    </source>
</reference>
<evidence type="ECO:0000256" key="2">
    <source>
        <dbReference type="ARBA" id="ARBA00012528"/>
    </source>
</evidence>
<proteinExistence type="predicted"/>
<dbReference type="CDD" id="cd01949">
    <property type="entry name" value="GGDEF"/>
    <property type="match status" value="1"/>
</dbReference>
<dbReference type="AlphaFoldDB" id="A0A502LEX7"/>
<dbReference type="Gene3D" id="3.30.70.270">
    <property type="match status" value="1"/>
</dbReference>
<dbReference type="InterPro" id="IPR029787">
    <property type="entry name" value="Nucleotide_cyclase"/>
</dbReference>
<feature type="transmembrane region" description="Helical" evidence="4">
    <location>
        <begin position="164"/>
        <end position="180"/>
    </location>
</feature>
<feature type="transmembrane region" description="Helical" evidence="4">
    <location>
        <begin position="107"/>
        <end position="126"/>
    </location>
</feature>
<name>A0A502LEX7_9GAMM</name>
<dbReference type="NCBIfam" id="TIGR00254">
    <property type="entry name" value="GGDEF"/>
    <property type="match status" value="1"/>
</dbReference>
<evidence type="ECO:0000256" key="4">
    <source>
        <dbReference type="SAM" id="Phobius"/>
    </source>
</evidence>
<keyword evidence="4" id="KW-0472">Membrane</keyword>
<gene>
    <name evidence="6" type="ORF">EPA86_01845</name>
</gene>
<dbReference type="GO" id="GO:0052621">
    <property type="term" value="F:diguanylate cyclase activity"/>
    <property type="evidence" value="ECO:0007669"/>
    <property type="project" value="UniProtKB-EC"/>
</dbReference>
<feature type="transmembrane region" description="Helical" evidence="4">
    <location>
        <begin position="55"/>
        <end position="74"/>
    </location>
</feature>
<dbReference type="Pfam" id="PF20966">
    <property type="entry name" value="MASE6"/>
    <property type="match status" value="1"/>
</dbReference>
<dbReference type="SUPFAM" id="SSF55073">
    <property type="entry name" value="Nucleotide cyclase"/>
    <property type="match status" value="1"/>
</dbReference>
<feature type="transmembrane region" description="Helical" evidence="4">
    <location>
        <begin position="29"/>
        <end position="49"/>
    </location>
</feature>
<dbReference type="EMBL" id="SAWY01000003">
    <property type="protein sequence ID" value="TPH18527.1"/>
    <property type="molecule type" value="Genomic_DNA"/>
</dbReference>
<dbReference type="RefSeq" id="WP_140601306.1">
    <property type="nucleotide sequence ID" value="NZ_SAWY01000003.1"/>
</dbReference>
<evidence type="ECO:0000256" key="1">
    <source>
        <dbReference type="ARBA" id="ARBA00001946"/>
    </source>
</evidence>
<dbReference type="OrthoDB" id="9813903at2"/>
<dbReference type="FunFam" id="3.30.70.270:FF:000001">
    <property type="entry name" value="Diguanylate cyclase domain protein"/>
    <property type="match status" value="1"/>
</dbReference>
<feature type="transmembrane region" description="Helical" evidence="4">
    <location>
        <begin position="133"/>
        <end position="152"/>
    </location>
</feature>
<comment type="caution">
    <text evidence="6">The sequence shown here is derived from an EMBL/GenBank/DDBJ whole genome shotgun (WGS) entry which is preliminary data.</text>
</comment>
<dbReference type="PANTHER" id="PTHR45138:SF9">
    <property type="entry name" value="DIGUANYLATE CYCLASE DGCM-RELATED"/>
    <property type="match status" value="1"/>
</dbReference>
<comment type="cofactor">
    <cofactor evidence="1">
        <name>Mg(2+)</name>
        <dbReference type="ChEBI" id="CHEBI:18420"/>
    </cofactor>
</comment>
<evidence type="ECO:0000313" key="7">
    <source>
        <dbReference type="Proteomes" id="UP000315303"/>
    </source>
</evidence>